<evidence type="ECO:0000256" key="1">
    <source>
        <dbReference type="SAM" id="MobiDB-lite"/>
    </source>
</evidence>
<feature type="compositionally biased region" description="Polar residues" evidence="1">
    <location>
        <begin position="1"/>
        <end position="20"/>
    </location>
</feature>
<dbReference type="AlphaFoldDB" id="A0A1G9KDF5"/>
<evidence type="ECO:0000313" key="2">
    <source>
        <dbReference type="EMBL" id="SDL47622.1"/>
    </source>
</evidence>
<accession>A0A1G9KDF5</accession>
<dbReference type="STRING" id="1075417.SAMN05421823_106126"/>
<reference evidence="2 3" key="1">
    <citation type="submission" date="2016-10" db="EMBL/GenBank/DDBJ databases">
        <authorList>
            <person name="de Groot N.N."/>
        </authorList>
    </citation>
    <scope>NUCLEOTIDE SEQUENCE [LARGE SCALE GENOMIC DNA]</scope>
    <source>
        <strain evidence="2 3">DSM 25186</strain>
    </source>
</reference>
<sequence length="125" mass="13426">MPSSYTSAGFLPTQSQSPLHQHSGFDARSTIASTAMRSSAVATVEALKVEYISQSSIGRNALPGYDYPTSKEHVHEDSPGDLGYLSVAQAAIIQDKGPSMEILEGAFAFSAIEFHIASLFRFNLN</sequence>
<dbReference type="Proteomes" id="UP000198510">
    <property type="component" value="Unassembled WGS sequence"/>
</dbReference>
<gene>
    <name evidence="2" type="ORF">SAMN05421823_106126</name>
</gene>
<dbReference type="RefSeq" id="WP_089683814.1">
    <property type="nucleotide sequence ID" value="NZ_FNFO01000006.1"/>
</dbReference>
<protein>
    <submittedName>
        <fullName evidence="2">Uncharacterized protein</fullName>
    </submittedName>
</protein>
<name>A0A1G9KDF5_9BACT</name>
<keyword evidence="3" id="KW-1185">Reference proteome</keyword>
<proteinExistence type="predicted"/>
<dbReference type="EMBL" id="FNFO01000006">
    <property type="protein sequence ID" value="SDL47622.1"/>
    <property type="molecule type" value="Genomic_DNA"/>
</dbReference>
<feature type="region of interest" description="Disordered" evidence="1">
    <location>
        <begin position="1"/>
        <end position="24"/>
    </location>
</feature>
<organism evidence="2 3">
    <name type="scientific">Catalinimonas alkaloidigena</name>
    <dbReference type="NCBI Taxonomy" id="1075417"/>
    <lineage>
        <taxon>Bacteria</taxon>
        <taxon>Pseudomonadati</taxon>
        <taxon>Bacteroidota</taxon>
        <taxon>Cytophagia</taxon>
        <taxon>Cytophagales</taxon>
        <taxon>Catalimonadaceae</taxon>
        <taxon>Catalinimonas</taxon>
    </lineage>
</organism>
<evidence type="ECO:0000313" key="3">
    <source>
        <dbReference type="Proteomes" id="UP000198510"/>
    </source>
</evidence>